<dbReference type="SUPFAM" id="SSF53383">
    <property type="entry name" value="PLP-dependent transferases"/>
    <property type="match status" value="1"/>
</dbReference>
<dbReference type="STRING" id="84035.SAMN05660742_102193"/>
<dbReference type="RefSeq" id="WP_091829016.1">
    <property type="nucleotide sequence ID" value="NZ_FNZK01000002.1"/>
</dbReference>
<dbReference type="GO" id="GO:0047304">
    <property type="term" value="F:2-aminoethylphosphonate-pyruvate transaminase activity"/>
    <property type="evidence" value="ECO:0007669"/>
    <property type="project" value="UniProtKB-UniRule"/>
</dbReference>
<organism evidence="11 12">
    <name type="scientific">Propionispira arboris</name>
    <dbReference type="NCBI Taxonomy" id="84035"/>
    <lineage>
        <taxon>Bacteria</taxon>
        <taxon>Bacillati</taxon>
        <taxon>Bacillota</taxon>
        <taxon>Negativicutes</taxon>
        <taxon>Selenomonadales</taxon>
        <taxon>Selenomonadaceae</taxon>
        <taxon>Propionispira</taxon>
    </lineage>
</organism>
<evidence type="ECO:0000259" key="10">
    <source>
        <dbReference type="Pfam" id="PF00266"/>
    </source>
</evidence>
<feature type="binding site" evidence="8">
    <location>
        <position position="336"/>
    </location>
    <ligand>
        <name>substrate</name>
    </ligand>
</feature>
<dbReference type="NCBIfam" id="TIGR03301">
    <property type="entry name" value="PhnW-AepZ"/>
    <property type="match status" value="1"/>
</dbReference>
<keyword evidence="4 7" id="KW-0663">Pyridoxal phosphate</keyword>
<keyword evidence="12" id="KW-1185">Reference proteome</keyword>
<feature type="modified residue" description="N6-(pyridoxal phosphate)lysine" evidence="7 9">
    <location>
        <position position="192"/>
    </location>
</feature>
<sequence length="365" mass="41309">MENYKLLTPGPLTTTSSVKEEMLFDRCTWDDDYKKMTQQIRRRLLEIALVSPHTYTAVLLQGSGSFGVEAVLATCIQPEDKCLIIVNGAYGERMVTMAKYIGINYVVYSVPYDRIPAVNDIAVMLKNDRCITHIAMVHCETTTGILNPLEEIANICKKNNITFIVDAMSSFGGIEIKVEDLAIDYLISSANKCIQGVPGFCFVVAKIEKLLSCQGTAKSLSLDLYDQWKCMEKEGKWRFTSPTHVVAAFSKALEELTAEGGVLARYKRYRENNRVLRDKLKAMGITAYIREEVQSPIITTFLFPGIKFDFADFYQYVKANGFVLYPGKLTDVNTFRIGNIGEVYKQDIVQLCDIIEKYMEERINE</sequence>
<dbReference type="NCBIfam" id="NF010006">
    <property type="entry name" value="PRK13479.1"/>
    <property type="match status" value="1"/>
</dbReference>
<evidence type="ECO:0000313" key="11">
    <source>
        <dbReference type="EMBL" id="SEI99069.1"/>
    </source>
</evidence>
<dbReference type="AlphaFoldDB" id="A0A1H6V388"/>
<dbReference type="InterPro" id="IPR015424">
    <property type="entry name" value="PyrdxlP-dep_Trfase"/>
</dbReference>
<dbReference type="InterPro" id="IPR024169">
    <property type="entry name" value="SP_NH2Trfase/AEP_transaminase"/>
</dbReference>
<dbReference type="InterPro" id="IPR000192">
    <property type="entry name" value="Aminotrans_V_dom"/>
</dbReference>
<dbReference type="Pfam" id="PF00266">
    <property type="entry name" value="Aminotran_5"/>
    <property type="match status" value="1"/>
</dbReference>
<feature type="domain" description="Aminotransferase class V" evidence="10">
    <location>
        <begin position="53"/>
        <end position="322"/>
    </location>
</feature>
<evidence type="ECO:0000256" key="9">
    <source>
        <dbReference type="PIRSR" id="PIRSR000524-50"/>
    </source>
</evidence>
<dbReference type="Proteomes" id="UP000199662">
    <property type="component" value="Unassembled WGS sequence"/>
</dbReference>
<evidence type="ECO:0000313" key="12">
    <source>
        <dbReference type="Proteomes" id="UP000199662"/>
    </source>
</evidence>
<dbReference type="EMBL" id="FNZK01000002">
    <property type="protein sequence ID" value="SEI99069.1"/>
    <property type="molecule type" value="Genomic_DNA"/>
</dbReference>
<name>A0A1H6V388_9FIRM</name>
<reference evidence="11 12" key="1">
    <citation type="submission" date="2016-10" db="EMBL/GenBank/DDBJ databases">
        <authorList>
            <person name="de Groot N.N."/>
        </authorList>
    </citation>
    <scope>NUCLEOTIDE SEQUENCE [LARGE SCALE GENOMIC DNA]</scope>
    <source>
        <strain evidence="11 12">DSM 2179</strain>
    </source>
</reference>
<evidence type="ECO:0000256" key="8">
    <source>
        <dbReference type="PIRSR" id="PIRSR000524-1"/>
    </source>
</evidence>
<comment type="cofactor">
    <cofactor evidence="1 7 9">
        <name>pyridoxal 5'-phosphate</name>
        <dbReference type="ChEBI" id="CHEBI:597326"/>
    </cofactor>
</comment>
<dbReference type="HAMAP" id="MF_01376">
    <property type="entry name" value="PhnW_aminotrans_5"/>
    <property type="match status" value="1"/>
</dbReference>
<comment type="function">
    <text evidence="7">Involved in phosphonate degradation.</text>
</comment>
<evidence type="ECO:0000256" key="6">
    <source>
        <dbReference type="ARBA" id="ARBA00049460"/>
    </source>
</evidence>
<keyword evidence="5 7" id="KW-0670">Pyruvate</keyword>
<evidence type="ECO:0000256" key="2">
    <source>
        <dbReference type="ARBA" id="ARBA00022576"/>
    </source>
</evidence>
<dbReference type="PANTHER" id="PTHR42778">
    <property type="entry name" value="2-AMINOETHYLPHOSPHONATE--PYRUVATE TRANSAMINASE"/>
    <property type="match status" value="1"/>
</dbReference>
<comment type="catalytic activity">
    <reaction evidence="6 7">
        <text>(2-aminoethyl)phosphonate + pyruvate = phosphonoacetaldehyde + L-alanine</text>
        <dbReference type="Rhea" id="RHEA:17021"/>
        <dbReference type="ChEBI" id="CHEBI:15361"/>
        <dbReference type="ChEBI" id="CHEBI:57418"/>
        <dbReference type="ChEBI" id="CHEBI:57972"/>
        <dbReference type="ChEBI" id="CHEBI:58383"/>
        <dbReference type="EC" id="2.6.1.37"/>
    </reaction>
</comment>
<dbReference type="InterPro" id="IPR012703">
    <property type="entry name" value="NH2EtPonate_pyrv_transaminase"/>
</dbReference>
<evidence type="ECO:0000256" key="3">
    <source>
        <dbReference type="ARBA" id="ARBA00022679"/>
    </source>
</evidence>
<evidence type="ECO:0000256" key="7">
    <source>
        <dbReference type="HAMAP-Rule" id="MF_01376"/>
    </source>
</evidence>
<dbReference type="PANTHER" id="PTHR42778:SF1">
    <property type="entry name" value="2-AMINOETHYLPHOSPHONATE--PYRUVATE TRANSAMINASE"/>
    <property type="match status" value="1"/>
</dbReference>
<dbReference type="NCBIfam" id="TIGR02326">
    <property type="entry name" value="transamin_PhnW"/>
    <property type="match status" value="1"/>
</dbReference>
<dbReference type="PIRSF" id="PIRSF000524">
    <property type="entry name" value="SPT"/>
    <property type="match status" value="1"/>
</dbReference>
<proteinExistence type="inferred from homology"/>
<dbReference type="InterPro" id="IPR015422">
    <property type="entry name" value="PyrdxlP-dep_Trfase_small"/>
</dbReference>
<dbReference type="Gene3D" id="3.40.640.10">
    <property type="entry name" value="Type I PLP-dependent aspartate aminotransferase-like (Major domain)"/>
    <property type="match status" value="1"/>
</dbReference>
<keyword evidence="2 7" id="KW-0032">Aminotransferase</keyword>
<evidence type="ECO:0000256" key="1">
    <source>
        <dbReference type="ARBA" id="ARBA00001933"/>
    </source>
</evidence>
<comment type="similarity">
    <text evidence="7">Belongs to the class-V pyridoxal-phosphate-dependent aminotransferase family. PhnW subfamily.</text>
</comment>
<dbReference type="Gene3D" id="3.90.1150.10">
    <property type="entry name" value="Aspartate Aminotransferase, domain 1"/>
    <property type="match status" value="1"/>
</dbReference>
<accession>A0A1H6V388</accession>
<dbReference type="EC" id="2.6.1.37" evidence="7"/>
<dbReference type="InterPro" id="IPR015421">
    <property type="entry name" value="PyrdxlP-dep_Trfase_major"/>
</dbReference>
<protein>
    <recommendedName>
        <fullName evidence="7">2-aminoethylphosphonate--pyruvate transaminase</fullName>
        <ecNumber evidence="7">2.6.1.37</ecNumber>
    </recommendedName>
    <alternativeName>
        <fullName evidence="7">2-aminoethylphosphonate aminotransferase</fullName>
    </alternativeName>
    <alternativeName>
        <fullName evidence="7">AEP transaminase</fullName>
        <shortName evidence="7">AEPT</shortName>
    </alternativeName>
</protein>
<dbReference type="GO" id="GO:0019700">
    <property type="term" value="P:organic phosphonate catabolic process"/>
    <property type="evidence" value="ECO:0007669"/>
    <property type="project" value="UniProtKB-UniRule"/>
</dbReference>
<comment type="subunit">
    <text evidence="7">Homodimer.</text>
</comment>
<evidence type="ECO:0000256" key="5">
    <source>
        <dbReference type="ARBA" id="ARBA00023317"/>
    </source>
</evidence>
<evidence type="ECO:0000256" key="4">
    <source>
        <dbReference type="ARBA" id="ARBA00022898"/>
    </source>
</evidence>
<gene>
    <name evidence="7" type="primary">phnW</name>
    <name evidence="11" type="ORF">SAMN05660742_102193</name>
</gene>
<keyword evidence="3 7" id="KW-0808">Transferase</keyword>